<proteinExistence type="predicted"/>
<gene>
    <name evidence="1" type="ORF">L1857_22305</name>
</gene>
<dbReference type="RefSeq" id="WP_162831040.1">
    <property type="nucleotide sequence ID" value="NZ_CP091196.1"/>
</dbReference>
<name>A0ABY4NZ24_9PSEU</name>
<keyword evidence="2" id="KW-1185">Reference proteome</keyword>
<accession>A0ABY4NZ24</accession>
<reference evidence="1" key="1">
    <citation type="submission" date="2022-01" db="EMBL/GenBank/DDBJ databases">
        <title>PSI-footprinting approach for the identification of protein synthesis inhibitor producers.</title>
        <authorList>
            <person name="Handel F."/>
            <person name="Kulik A."/>
            <person name="Wex K.W."/>
            <person name="Berscheid A."/>
            <person name="Saur J.S."/>
            <person name="Winkler A."/>
            <person name="Wibberg D."/>
            <person name="Kalinowski J."/>
            <person name="Broetz-Oesterhelt H."/>
            <person name="Mast Y."/>
        </authorList>
    </citation>
    <scope>NUCLEOTIDE SEQUENCE</scope>
    <source>
        <strain evidence="1">KNN 49.3e</strain>
    </source>
</reference>
<sequence length="459" mass="49043">MAQAAQLVPGVTTVTPHARYFAIHGMVMAEAQARGLDKDATTDLLRRTEVAAAAVSFVHHGGHDSPTGRAHGTDSLAQRLRGGTLVMEEASAVGGYARNSWGFSGAYLGSEVTLGVLDQTRGPGETYDDVAVRGGIGRLLDLAREDELTLSDLAQDTGLCICAGPGRPDGRWLARLLCGKDERIAEDEATLSRRETIRLLARIVDTHDIRNLTEQVTDILAFGVFLSTDTVAAASPVAHRWRGVTLRNHAVSAWRRLWAWLVDQVVDVTHIDDVVAALLAELPAGTVGAWLSELPSTTGPDGAPAPAEVSLYDGYGAPAADLRVLCANAARVSELTGEIRKVFAGSPDHELTPAWLAANLDAQRSHSLHAFADRLVRQLLARSERVALMKTRRKADGTLWFPGRVRSLDGGWLYKTGAEGRGRVSLRLAQLGNVLVGSGVFADVGGRITVTALGRDLLV</sequence>
<evidence type="ECO:0000313" key="2">
    <source>
        <dbReference type="Proteomes" id="UP000830158"/>
    </source>
</evidence>
<protein>
    <submittedName>
        <fullName evidence="1">Uncharacterized protein</fullName>
    </submittedName>
</protein>
<dbReference type="EMBL" id="CP091196">
    <property type="protein sequence ID" value="UQS25344.1"/>
    <property type="molecule type" value="Genomic_DNA"/>
</dbReference>
<dbReference type="Proteomes" id="UP000830158">
    <property type="component" value="Chromosome"/>
</dbReference>
<organism evidence="1 2">
    <name type="scientific">Amycolatopsis thermalba</name>
    <dbReference type="NCBI Taxonomy" id="944492"/>
    <lineage>
        <taxon>Bacteria</taxon>
        <taxon>Bacillati</taxon>
        <taxon>Actinomycetota</taxon>
        <taxon>Actinomycetes</taxon>
        <taxon>Pseudonocardiales</taxon>
        <taxon>Pseudonocardiaceae</taxon>
        <taxon>Amycolatopsis</taxon>
    </lineage>
</organism>
<evidence type="ECO:0000313" key="1">
    <source>
        <dbReference type="EMBL" id="UQS25344.1"/>
    </source>
</evidence>